<dbReference type="InterPro" id="IPR006461">
    <property type="entry name" value="PLAC_motif_containing"/>
</dbReference>
<dbReference type="OrthoDB" id="1045822at2759"/>
<evidence type="ECO:0000313" key="2">
    <source>
        <dbReference type="Proteomes" id="UP000663760"/>
    </source>
</evidence>
<dbReference type="NCBIfam" id="TIGR01571">
    <property type="entry name" value="A_thal_Cys_rich"/>
    <property type="match status" value="1"/>
</dbReference>
<dbReference type="AlphaFoldDB" id="A0A7I8KUH1"/>
<dbReference type="EMBL" id="LR746272">
    <property type="protein sequence ID" value="CAA7401450.1"/>
    <property type="molecule type" value="Genomic_DNA"/>
</dbReference>
<dbReference type="Pfam" id="PF04749">
    <property type="entry name" value="PLAC8"/>
    <property type="match status" value="1"/>
</dbReference>
<keyword evidence="2" id="KW-1185">Reference proteome</keyword>
<reference evidence="1" key="1">
    <citation type="submission" date="2020-02" db="EMBL/GenBank/DDBJ databases">
        <authorList>
            <person name="Scholz U."/>
            <person name="Mascher M."/>
            <person name="Fiebig A."/>
        </authorList>
    </citation>
    <scope>NUCLEOTIDE SEQUENCE</scope>
</reference>
<dbReference type="Proteomes" id="UP000663760">
    <property type="component" value="Chromosome 9"/>
</dbReference>
<protein>
    <submittedName>
        <fullName evidence="1">Uncharacterized protein</fullName>
    </submittedName>
</protein>
<accession>A0A7I8KUH1</accession>
<evidence type="ECO:0000313" key="1">
    <source>
        <dbReference type="EMBL" id="CAA7401450.1"/>
    </source>
</evidence>
<sequence>MPVAFPPAVQQLPGYAGNPGSVPVKFPPENYPPAPAFQQHASMAPAPSPGYPVQRPPPLTPGGFVPQGSSPWTTGIFDCMEDPTNAVMTLLLPCFTFGQIAEIIDEGRSTCSTNGAMYGCVAFLIGMPCLISCGYRSRLRAKFDLVETPAPDWAVHCLFECCALCQEYRELRNRGFDPEIGWHANMARNRGVAMTPPVNQTMTG</sequence>
<dbReference type="PANTHER" id="PTHR15907">
    <property type="entry name" value="DUF614 FAMILY PROTEIN-RELATED"/>
    <property type="match status" value="1"/>
</dbReference>
<name>A0A7I8KUH1_SPIIN</name>
<organism evidence="1 2">
    <name type="scientific">Spirodela intermedia</name>
    <name type="common">Intermediate duckweed</name>
    <dbReference type="NCBI Taxonomy" id="51605"/>
    <lineage>
        <taxon>Eukaryota</taxon>
        <taxon>Viridiplantae</taxon>
        <taxon>Streptophyta</taxon>
        <taxon>Embryophyta</taxon>
        <taxon>Tracheophyta</taxon>
        <taxon>Spermatophyta</taxon>
        <taxon>Magnoliopsida</taxon>
        <taxon>Liliopsida</taxon>
        <taxon>Araceae</taxon>
        <taxon>Lemnoideae</taxon>
        <taxon>Spirodela</taxon>
    </lineage>
</organism>
<gene>
    <name evidence="1" type="ORF">SI8410_09012128</name>
</gene>
<proteinExistence type="predicted"/>